<evidence type="ECO:0000313" key="2">
    <source>
        <dbReference type="EMBL" id="GAA3664617.1"/>
    </source>
</evidence>
<dbReference type="InterPro" id="IPR012337">
    <property type="entry name" value="RNaseH-like_sf"/>
</dbReference>
<reference evidence="3" key="1">
    <citation type="journal article" date="2019" name="Int. J. Syst. Evol. Microbiol.">
        <title>The Global Catalogue of Microorganisms (GCM) 10K type strain sequencing project: providing services to taxonomists for standard genome sequencing and annotation.</title>
        <authorList>
            <consortium name="The Broad Institute Genomics Platform"/>
            <consortium name="The Broad Institute Genome Sequencing Center for Infectious Disease"/>
            <person name="Wu L."/>
            <person name="Ma J."/>
        </authorList>
    </citation>
    <scope>NUCLEOTIDE SEQUENCE [LARGE SCALE GENOMIC DNA]</scope>
    <source>
        <strain evidence="3">JCM 16904</strain>
    </source>
</reference>
<keyword evidence="3" id="KW-1185">Reference proteome</keyword>
<evidence type="ECO:0000313" key="3">
    <source>
        <dbReference type="Proteomes" id="UP001500902"/>
    </source>
</evidence>
<dbReference type="InterPro" id="IPR036397">
    <property type="entry name" value="RNaseH_sf"/>
</dbReference>
<dbReference type="RefSeq" id="WP_425568572.1">
    <property type="nucleotide sequence ID" value="NZ_BAAAZP010000057.1"/>
</dbReference>
<feature type="domain" description="Integrase catalytic" evidence="1">
    <location>
        <begin position="33"/>
        <end position="98"/>
    </location>
</feature>
<dbReference type="EMBL" id="BAAAZP010000057">
    <property type="protein sequence ID" value="GAA3664617.1"/>
    <property type="molecule type" value="Genomic_DNA"/>
</dbReference>
<sequence length="134" mass="15555">MDLEGAGCRARFLIRDRDGKFPALMDEILAEAGIKTVLTGLRMPRMNSIMERWVQSCRHELLDRCLAWNEHHPRHALREYEHFYNQHRAHQALDQAAPVRPVPNPTTDSERIIDLNVRRRDRLGGVLHAYSHAA</sequence>
<name>A0ABP7BMV0_9ACTN</name>
<gene>
    <name evidence="2" type="ORF">GCM10022224_030910</name>
</gene>
<proteinExistence type="predicted"/>
<evidence type="ECO:0000259" key="1">
    <source>
        <dbReference type="Pfam" id="PF13683"/>
    </source>
</evidence>
<dbReference type="Gene3D" id="3.30.420.10">
    <property type="entry name" value="Ribonuclease H-like superfamily/Ribonuclease H"/>
    <property type="match status" value="1"/>
</dbReference>
<dbReference type="SUPFAM" id="SSF53098">
    <property type="entry name" value="Ribonuclease H-like"/>
    <property type="match status" value="1"/>
</dbReference>
<dbReference type="InterPro" id="IPR001584">
    <property type="entry name" value="Integrase_cat-core"/>
</dbReference>
<dbReference type="Pfam" id="PF13683">
    <property type="entry name" value="rve_3"/>
    <property type="match status" value="1"/>
</dbReference>
<dbReference type="Proteomes" id="UP001500902">
    <property type="component" value="Unassembled WGS sequence"/>
</dbReference>
<accession>A0ABP7BMV0</accession>
<organism evidence="2 3">
    <name type="scientific">Nonomuraea antimicrobica</name>
    <dbReference type="NCBI Taxonomy" id="561173"/>
    <lineage>
        <taxon>Bacteria</taxon>
        <taxon>Bacillati</taxon>
        <taxon>Actinomycetota</taxon>
        <taxon>Actinomycetes</taxon>
        <taxon>Streptosporangiales</taxon>
        <taxon>Streptosporangiaceae</taxon>
        <taxon>Nonomuraea</taxon>
    </lineage>
</organism>
<protein>
    <recommendedName>
        <fullName evidence="1">Integrase catalytic domain-containing protein</fullName>
    </recommendedName>
</protein>
<comment type="caution">
    <text evidence="2">The sequence shown here is derived from an EMBL/GenBank/DDBJ whole genome shotgun (WGS) entry which is preliminary data.</text>
</comment>